<reference evidence="4 5" key="1">
    <citation type="submission" date="2016-10" db="EMBL/GenBank/DDBJ databases">
        <authorList>
            <person name="de Groot N.N."/>
        </authorList>
    </citation>
    <scope>NUCLEOTIDE SEQUENCE [LARGE SCALE GENOMIC DNA]</scope>
    <source>
        <strain evidence="4 5">R5</strain>
    </source>
</reference>
<dbReference type="PROSITE" id="PS51409">
    <property type="entry name" value="ARGINASE_2"/>
    <property type="match status" value="1"/>
</dbReference>
<dbReference type="GO" id="GO:0008783">
    <property type="term" value="F:agmatinase activity"/>
    <property type="evidence" value="ECO:0007669"/>
    <property type="project" value="TreeGrafter"/>
</dbReference>
<dbReference type="PIRSF" id="PIRSF036979">
    <property type="entry name" value="Arginase"/>
    <property type="match status" value="1"/>
</dbReference>
<dbReference type="PRINTS" id="PR00116">
    <property type="entry name" value="ARGINASE"/>
</dbReference>
<keyword evidence="2" id="KW-0378">Hydrolase</keyword>
<dbReference type="Pfam" id="PF00491">
    <property type="entry name" value="Arginase"/>
    <property type="match status" value="1"/>
</dbReference>
<evidence type="ECO:0000313" key="4">
    <source>
        <dbReference type="EMBL" id="SDE14278.1"/>
    </source>
</evidence>
<dbReference type="GO" id="GO:0046872">
    <property type="term" value="F:metal ion binding"/>
    <property type="evidence" value="ECO:0007669"/>
    <property type="project" value="UniProtKB-KW"/>
</dbReference>
<protein>
    <submittedName>
        <fullName evidence="4">Agmatinase</fullName>
    </submittedName>
</protein>
<name>A0A1G7AH70_9BRAD</name>
<gene>
    <name evidence="4" type="ORF">SAMN05216337_1020128</name>
</gene>
<dbReference type="AlphaFoldDB" id="A0A1G7AH70"/>
<sequence length="311" mass="33090">MSDVAGFVGPETFMGLPAGLPRPGSRAAVLGVPFDCGTHPFRVGARQGPLEVRRESRLIRRYHPSLADVDVLSLLGAVDAGDVALVPGRIEDAFVKIEAAAGQILELGAVPVGIGGDGSVSLPLMRAAARYHKDLVALHIDSHTDAYPYTPDDRYNAATQFTNAAQEGVVNAGRSWHIGVRGFTYCPGVLEHTRSLGFRVVTIEELMRRGFAQTVAEFSQVVGARPVYLCWDMDVFDPSVAPGVCTPAWGGLSAREGIELLRSLSGLNIVAMDFNTVSPPQDVQGMAAQLCAHMIMEALVLLAASMGLLPD</sequence>
<dbReference type="PANTHER" id="PTHR11358:SF26">
    <property type="entry name" value="GUANIDINO ACID HYDROLASE, MITOCHONDRIAL"/>
    <property type="match status" value="1"/>
</dbReference>
<dbReference type="EMBL" id="FMZW01000020">
    <property type="protein sequence ID" value="SDE14278.1"/>
    <property type="molecule type" value="Genomic_DNA"/>
</dbReference>
<keyword evidence="1" id="KW-0479">Metal-binding</keyword>
<dbReference type="PANTHER" id="PTHR11358">
    <property type="entry name" value="ARGINASE/AGMATINASE"/>
    <property type="match status" value="1"/>
</dbReference>
<comment type="similarity">
    <text evidence="3">Belongs to the arginase family.</text>
</comment>
<accession>A0A1G7AH70</accession>
<evidence type="ECO:0000256" key="2">
    <source>
        <dbReference type="ARBA" id="ARBA00022801"/>
    </source>
</evidence>
<dbReference type="GO" id="GO:0033389">
    <property type="term" value="P:putrescine biosynthetic process from arginine, via agmatine"/>
    <property type="evidence" value="ECO:0007669"/>
    <property type="project" value="TreeGrafter"/>
</dbReference>
<dbReference type="SUPFAM" id="SSF52768">
    <property type="entry name" value="Arginase/deacetylase"/>
    <property type="match status" value="1"/>
</dbReference>
<organism evidence="4 5">
    <name type="scientific">Bradyrhizobium brasilense</name>
    <dbReference type="NCBI Taxonomy" id="1419277"/>
    <lineage>
        <taxon>Bacteria</taxon>
        <taxon>Pseudomonadati</taxon>
        <taxon>Pseudomonadota</taxon>
        <taxon>Alphaproteobacteria</taxon>
        <taxon>Hyphomicrobiales</taxon>
        <taxon>Nitrobacteraceae</taxon>
        <taxon>Bradyrhizobium</taxon>
    </lineage>
</organism>
<dbReference type="RefSeq" id="WP_092084784.1">
    <property type="nucleotide sequence ID" value="NZ_FMZW01000020.1"/>
</dbReference>
<dbReference type="InterPro" id="IPR006035">
    <property type="entry name" value="Ureohydrolase"/>
</dbReference>
<dbReference type="InterPro" id="IPR023696">
    <property type="entry name" value="Ureohydrolase_dom_sf"/>
</dbReference>
<evidence type="ECO:0000256" key="3">
    <source>
        <dbReference type="PROSITE-ProRule" id="PRU00742"/>
    </source>
</evidence>
<evidence type="ECO:0000313" key="5">
    <source>
        <dbReference type="Proteomes" id="UP000199245"/>
    </source>
</evidence>
<dbReference type="Proteomes" id="UP000199245">
    <property type="component" value="Unassembled WGS sequence"/>
</dbReference>
<proteinExistence type="inferred from homology"/>
<dbReference type="Gene3D" id="3.40.800.10">
    <property type="entry name" value="Ureohydrolase domain"/>
    <property type="match status" value="1"/>
</dbReference>
<evidence type="ECO:0000256" key="1">
    <source>
        <dbReference type="ARBA" id="ARBA00022723"/>
    </source>
</evidence>